<dbReference type="InterPro" id="IPR002172">
    <property type="entry name" value="LDrepeatLR_classA_rpt"/>
</dbReference>
<feature type="disulfide bond" evidence="11">
    <location>
        <begin position="307"/>
        <end position="319"/>
    </location>
</feature>
<keyword evidence="5" id="KW-0677">Repeat</keyword>
<dbReference type="Pfam" id="PF00057">
    <property type="entry name" value="Ldl_recept_a"/>
    <property type="match status" value="3"/>
</dbReference>
<gene>
    <name evidence="13" type="primary">LRP1_3</name>
    <name evidence="13" type="ORF">GOODEAATRI_011908</name>
</gene>
<dbReference type="InterPro" id="IPR051221">
    <property type="entry name" value="LDLR-related"/>
</dbReference>
<keyword evidence="2" id="KW-0245">EGF-like domain</keyword>
<dbReference type="InterPro" id="IPR023415">
    <property type="entry name" value="LDLR_class-A_CS"/>
</dbReference>
<dbReference type="SUPFAM" id="SSF57196">
    <property type="entry name" value="EGF/Laminin"/>
    <property type="match status" value="1"/>
</dbReference>
<comment type="subcellular location">
    <subcellularLocation>
        <location evidence="1">Membrane</location>
        <topology evidence="1">Single-pass membrane protein</topology>
    </subcellularLocation>
</comment>
<feature type="disulfide bond" evidence="11">
    <location>
        <begin position="425"/>
        <end position="443"/>
    </location>
</feature>
<comment type="caution">
    <text evidence="11">Lacks conserved residue(s) required for the propagation of feature annotation.</text>
</comment>
<feature type="disulfide bond" evidence="11">
    <location>
        <begin position="399"/>
        <end position="414"/>
    </location>
</feature>
<feature type="disulfide bond" evidence="11">
    <location>
        <begin position="387"/>
        <end position="405"/>
    </location>
</feature>
<dbReference type="Gene3D" id="4.10.400.10">
    <property type="entry name" value="Low-density Lipoprotein Receptor"/>
    <property type="match status" value="4"/>
</dbReference>
<evidence type="ECO:0000256" key="10">
    <source>
        <dbReference type="ARBA" id="ARBA00023180"/>
    </source>
</evidence>
<dbReference type="SMART" id="SM00192">
    <property type="entry name" value="LDLa"/>
    <property type="match status" value="3"/>
</dbReference>
<dbReference type="PRINTS" id="PR00261">
    <property type="entry name" value="LDLRECEPTOR"/>
</dbReference>
<evidence type="ECO:0000256" key="6">
    <source>
        <dbReference type="ARBA" id="ARBA00022989"/>
    </source>
</evidence>
<evidence type="ECO:0000313" key="13">
    <source>
        <dbReference type="EMBL" id="MEQ2174842.1"/>
    </source>
</evidence>
<evidence type="ECO:0000256" key="8">
    <source>
        <dbReference type="ARBA" id="ARBA00023157"/>
    </source>
</evidence>
<keyword evidence="4" id="KW-0812">Transmembrane</keyword>
<reference evidence="13 14" key="1">
    <citation type="submission" date="2021-06" db="EMBL/GenBank/DDBJ databases">
        <authorList>
            <person name="Palmer J.M."/>
        </authorList>
    </citation>
    <scope>NUCLEOTIDE SEQUENCE [LARGE SCALE GENOMIC DNA]</scope>
    <source>
        <strain evidence="13 14">GA_2019</strain>
        <tissue evidence="13">Muscle</tissue>
    </source>
</reference>
<name>A0ABV0NTY8_9TELE</name>
<dbReference type="PANTHER" id="PTHR22722:SF12">
    <property type="entry name" value="EGF-LIKE DOMAIN-CONTAINING PROTEIN"/>
    <property type="match status" value="1"/>
</dbReference>
<sequence length="484" mass="55434">MNAKVPDEYMIPIENLMNPRALDFHAASEFIYFADATSYIIGRQKIDGTERDNILKDGIHTVEGIAVDWMGGNLYWTDDGPKKTISVARLEKASQTRKTLIEGKMSHPRAIIFFLVTRWMYWTDWEEDPTESNRGKIKKAWMDGSHHQVFLTSKTVLWPNGLSLDIPQGILYWVDAYYDRIEMVYLNTTERKVVYEGQELNHAFGLCHYKQFLFWNEYRGGSIYKLDQVTKTVTLLRNERPPIFEIRVYDAHQQQGTNACRVNNGGCSSLCLAIPNGRSCGCADDQILDVNNVTCKANPSYVPPPKCQSGEFACKNNRCIQERWKCDGDNDCLDNSDEAPDLCRKHVAPRHYQHTCPADRFKCQNNRCIPLRWLSYPTCFPLTQFTCANGRCININWRCDNDNDCGDNSDEAGCSHSCSSVQFKCNSGRCIPEYWTCDGDNDCGDYSDETHANCTIRGKTPLSWYHLHSQKVFADKRDVCPIND</sequence>
<dbReference type="Pfam" id="PF14670">
    <property type="entry name" value="FXa_inhibition"/>
    <property type="match status" value="1"/>
</dbReference>
<dbReference type="Gene3D" id="2.120.10.30">
    <property type="entry name" value="TolB, C-terminal domain"/>
    <property type="match status" value="1"/>
</dbReference>
<evidence type="ECO:0000256" key="1">
    <source>
        <dbReference type="ARBA" id="ARBA00004167"/>
    </source>
</evidence>
<dbReference type="PROSITE" id="PS50068">
    <property type="entry name" value="LDLRA_2"/>
    <property type="match status" value="3"/>
</dbReference>
<dbReference type="SUPFAM" id="SSF57424">
    <property type="entry name" value="LDL receptor-like module"/>
    <property type="match status" value="3"/>
</dbReference>
<dbReference type="InterPro" id="IPR036055">
    <property type="entry name" value="LDL_receptor-like_sf"/>
</dbReference>
<evidence type="ECO:0000313" key="14">
    <source>
        <dbReference type="Proteomes" id="UP001476798"/>
    </source>
</evidence>
<evidence type="ECO:0000256" key="12">
    <source>
        <dbReference type="PROSITE-ProRule" id="PRU00461"/>
    </source>
</evidence>
<proteinExistence type="predicted"/>
<keyword evidence="6" id="KW-1133">Transmembrane helix</keyword>
<keyword evidence="10" id="KW-0325">Glycoprotein</keyword>
<evidence type="ECO:0000256" key="3">
    <source>
        <dbReference type="ARBA" id="ARBA00022583"/>
    </source>
</evidence>
<keyword evidence="3" id="KW-0254">Endocytosis</keyword>
<evidence type="ECO:0000256" key="2">
    <source>
        <dbReference type="ARBA" id="ARBA00022536"/>
    </source>
</evidence>
<accession>A0ABV0NTY8</accession>
<dbReference type="PANTHER" id="PTHR22722">
    <property type="entry name" value="LOW-DENSITY LIPOPROTEIN RECEPTOR-RELATED PROTEIN 2-RELATED"/>
    <property type="match status" value="1"/>
</dbReference>
<organism evidence="13 14">
    <name type="scientific">Goodea atripinnis</name>
    <dbReference type="NCBI Taxonomy" id="208336"/>
    <lineage>
        <taxon>Eukaryota</taxon>
        <taxon>Metazoa</taxon>
        <taxon>Chordata</taxon>
        <taxon>Craniata</taxon>
        <taxon>Vertebrata</taxon>
        <taxon>Euteleostomi</taxon>
        <taxon>Actinopterygii</taxon>
        <taxon>Neopterygii</taxon>
        <taxon>Teleostei</taxon>
        <taxon>Neoteleostei</taxon>
        <taxon>Acanthomorphata</taxon>
        <taxon>Ovalentaria</taxon>
        <taxon>Atherinomorphae</taxon>
        <taxon>Cyprinodontiformes</taxon>
        <taxon>Goodeidae</taxon>
        <taxon>Goodea</taxon>
    </lineage>
</organism>
<keyword evidence="14" id="KW-1185">Reference proteome</keyword>
<dbReference type="Pfam" id="PF00058">
    <property type="entry name" value="Ldl_recept_b"/>
    <property type="match status" value="3"/>
</dbReference>
<keyword evidence="7" id="KW-0472">Membrane</keyword>
<feature type="disulfide bond" evidence="11">
    <location>
        <begin position="418"/>
        <end position="430"/>
    </location>
</feature>
<evidence type="ECO:0000256" key="11">
    <source>
        <dbReference type="PROSITE-ProRule" id="PRU00124"/>
    </source>
</evidence>
<evidence type="ECO:0000256" key="4">
    <source>
        <dbReference type="ARBA" id="ARBA00022692"/>
    </source>
</evidence>
<evidence type="ECO:0000256" key="9">
    <source>
        <dbReference type="ARBA" id="ARBA00023170"/>
    </source>
</evidence>
<feature type="disulfide bond" evidence="11">
    <location>
        <begin position="314"/>
        <end position="332"/>
    </location>
</feature>
<dbReference type="PROSITE" id="PS51120">
    <property type="entry name" value="LDLRB"/>
    <property type="match status" value="2"/>
</dbReference>
<dbReference type="CDD" id="cd00112">
    <property type="entry name" value="LDLa"/>
    <property type="match status" value="3"/>
</dbReference>
<keyword evidence="9" id="KW-0675">Receptor</keyword>
<dbReference type="EMBL" id="JAHRIO010050720">
    <property type="protein sequence ID" value="MEQ2174842.1"/>
    <property type="molecule type" value="Genomic_DNA"/>
</dbReference>
<evidence type="ECO:0000256" key="7">
    <source>
        <dbReference type="ARBA" id="ARBA00023136"/>
    </source>
</evidence>
<dbReference type="InterPro" id="IPR011042">
    <property type="entry name" value="6-blade_b-propeller_TolB-like"/>
</dbReference>
<keyword evidence="8 11" id="KW-1015">Disulfide bond</keyword>
<dbReference type="SMART" id="SM00135">
    <property type="entry name" value="LY"/>
    <property type="match status" value="4"/>
</dbReference>
<dbReference type="InterPro" id="IPR000033">
    <property type="entry name" value="LDLR_classB_rpt"/>
</dbReference>
<dbReference type="PROSITE" id="PS01209">
    <property type="entry name" value="LDLRA_1"/>
    <property type="match status" value="1"/>
</dbReference>
<feature type="repeat" description="LDL-receptor class B" evidence="12">
    <location>
        <begin position="118"/>
        <end position="168"/>
    </location>
</feature>
<dbReference type="SUPFAM" id="SSF63825">
    <property type="entry name" value="YWTD domain"/>
    <property type="match status" value="1"/>
</dbReference>
<comment type="caution">
    <text evidence="13">The sequence shown here is derived from an EMBL/GenBank/DDBJ whole genome shotgun (WGS) entry which is preliminary data.</text>
</comment>
<evidence type="ECO:0000256" key="5">
    <source>
        <dbReference type="ARBA" id="ARBA00022737"/>
    </source>
</evidence>
<protein>
    <submittedName>
        <fullName evidence="13">Exosome complex protein</fullName>
    </submittedName>
</protein>
<dbReference type="Proteomes" id="UP001476798">
    <property type="component" value="Unassembled WGS sequence"/>
</dbReference>
<feature type="repeat" description="LDL-receptor class B" evidence="12">
    <location>
        <begin position="29"/>
        <end position="71"/>
    </location>
</feature>